<accession>A0A6J5NTB2</accession>
<proteinExistence type="predicted"/>
<dbReference type="EMBL" id="LR796730">
    <property type="protein sequence ID" value="CAB4162237.1"/>
    <property type="molecule type" value="Genomic_DNA"/>
</dbReference>
<reference evidence="1" key="1">
    <citation type="submission" date="2020-04" db="EMBL/GenBank/DDBJ databases">
        <authorList>
            <person name="Chiriac C."/>
            <person name="Salcher M."/>
            <person name="Ghai R."/>
            <person name="Kavagutti S V."/>
        </authorList>
    </citation>
    <scope>NUCLEOTIDE SEQUENCE</scope>
</reference>
<organism evidence="1">
    <name type="scientific">uncultured Caudovirales phage</name>
    <dbReference type="NCBI Taxonomy" id="2100421"/>
    <lineage>
        <taxon>Viruses</taxon>
        <taxon>Duplodnaviria</taxon>
        <taxon>Heunggongvirae</taxon>
        <taxon>Uroviricota</taxon>
        <taxon>Caudoviricetes</taxon>
        <taxon>Peduoviridae</taxon>
        <taxon>Maltschvirus</taxon>
        <taxon>Maltschvirus maltsch</taxon>
    </lineage>
</organism>
<name>A0A6J5NTB2_9CAUD</name>
<evidence type="ECO:0000313" key="1">
    <source>
        <dbReference type="EMBL" id="CAB4162237.1"/>
    </source>
</evidence>
<sequence length="219" mass="25148">MSKENNNTKLKSKYDFFDKLAEPVRTQAMENTEEVDLITPFHFDDEGITSILRQSFSFAHTPQGHKYWIEIHDSLMHGEDKYLAKSKAKLQLKEGDKIVLKSDLVPVQKYNDVLWVEIMKAPSLTVEYVCTNADTFLVSENQMLYGIDMVSHIINDEVITDRLKHNELEVDNDDTRIDYYAGIALSQLMMTSLDIMSIEEICSKSVAIAKGMMNQLNQK</sequence>
<gene>
    <name evidence="1" type="ORF">UFOVP780_22</name>
</gene>
<protein>
    <submittedName>
        <fullName evidence="1">Uncharacterized protein</fullName>
    </submittedName>
</protein>